<dbReference type="InterPro" id="IPR011990">
    <property type="entry name" value="TPR-like_helical_dom_sf"/>
</dbReference>
<evidence type="ECO:0000256" key="3">
    <source>
        <dbReference type="ARBA" id="ARBA00061659"/>
    </source>
</evidence>
<dbReference type="Gene3D" id="1.25.40.10">
    <property type="entry name" value="Tetratricopeptide repeat domain"/>
    <property type="match status" value="4"/>
</dbReference>
<evidence type="ECO:0000313" key="8">
    <source>
        <dbReference type="Proteomes" id="UP000007305"/>
    </source>
</evidence>
<dbReference type="GeneID" id="100382300"/>
<dbReference type="GO" id="GO:0009451">
    <property type="term" value="P:RNA modification"/>
    <property type="evidence" value="ECO:0000318"/>
    <property type="project" value="GO_Central"/>
</dbReference>
<evidence type="ECO:0000256" key="4">
    <source>
        <dbReference type="PROSITE-ProRule" id="PRU00708"/>
    </source>
</evidence>
<feature type="repeat" description="PPR" evidence="4">
    <location>
        <begin position="276"/>
        <end position="310"/>
    </location>
</feature>
<dbReference type="PANTHER" id="PTHR47926:SF346">
    <property type="entry name" value="PENTATRICOPEPTIDE REPEAT-CONTAINING PROTEIN"/>
    <property type="match status" value="1"/>
</dbReference>
<dbReference type="PANTHER" id="PTHR47926">
    <property type="entry name" value="PENTATRICOPEPTIDE REPEAT-CONTAINING PROTEIN"/>
    <property type="match status" value="1"/>
</dbReference>
<dbReference type="FunFam" id="1.25.40.10:FF:000280">
    <property type="entry name" value="Pentatricopeptide repeat-containing protein"/>
    <property type="match status" value="1"/>
</dbReference>
<evidence type="ECO:0000313" key="7">
    <source>
        <dbReference type="EnsemblPlants" id="Zm00001eb243740_P001"/>
    </source>
</evidence>
<reference evidence="8" key="3">
    <citation type="journal article" date="2009" name="Science">
        <title>The B73 maize genome: complexity, diversity, and dynamics.</title>
        <authorList>
            <person name="Schnable P.S."/>
            <person name="Ware D."/>
            <person name="Fulton R.S."/>
            <person name="Stein J.C."/>
            <person name="Wei F."/>
            <person name="Pasternak S."/>
            <person name="Liang C."/>
            <person name="Zhang J."/>
            <person name="Fulton L."/>
            <person name="Graves T.A."/>
            <person name="Minx P."/>
            <person name="Reily A.D."/>
            <person name="Courtney L."/>
            <person name="Kruchowski S.S."/>
            <person name="Tomlinson C."/>
            <person name="Strong C."/>
            <person name="Delehaunty K."/>
            <person name="Fronick C."/>
            <person name="Courtney B."/>
            <person name="Rock S.M."/>
            <person name="Belter E."/>
            <person name="Du F."/>
            <person name="Kim K."/>
            <person name="Abbott R.M."/>
            <person name="Cotton M."/>
            <person name="Levy A."/>
            <person name="Marchetto P."/>
            <person name="Ochoa K."/>
            <person name="Jackson S.M."/>
            <person name="Gillam B."/>
            <person name="Chen W."/>
            <person name="Yan L."/>
            <person name="Higginbotham J."/>
            <person name="Cardenas M."/>
            <person name="Waligorski J."/>
            <person name="Applebaum E."/>
            <person name="Phelps L."/>
            <person name="Falcone J."/>
            <person name="Kanchi K."/>
            <person name="Thane T."/>
            <person name="Scimone A."/>
            <person name="Thane N."/>
            <person name="Henke J."/>
            <person name="Wang T."/>
            <person name="Ruppert J."/>
            <person name="Shah N."/>
            <person name="Rotter K."/>
            <person name="Hodges J."/>
            <person name="Ingenthron E."/>
            <person name="Cordes M."/>
            <person name="Kohlberg S."/>
            <person name="Sgro J."/>
            <person name="Delgado B."/>
            <person name="Mead K."/>
            <person name="Chinwalla A."/>
            <person name="Leonard S."/>
            <person name="Crouse K."/>
            <person name="Collura K."/>
            <person name="Kudrna D."/>
            <person name="Currie J."/>
            <person name="He R."/>
            <person name="Angelova A."/>
            <person name="Rajasekar S."/>
            <person name="Mueller T."/>
            <person name="Lomeli R."/>
            <person name="Scara G."/>
            <person name="Ko A."/>
            <person name="Delaney K."/>
            <person name="Wissotski M."/>
            <person name="Lopez G."/>
            <person name="Campos D."/>
            <person name="Braidotti M."/>
            <person name="Ashley E."/>
            <person name="Golser W."/>
            <person name="Kim H."/>
            <person name="Lee S."/>
            <person name="Lin J."/>
            <person name="Dujmic Z."/>
            <person name="Kim W."/>
            <person name="Talag J."/>
            <person name="Zuccolo A."/>
            <person name="Fan C."/>
            <person name="Sebastian A."/>
            <person name="Kramer M."/>
            <person name="Spiegel L."/>
            <person name="Nascimento L."/>
            <person name="Zutavern T."/>
            <person name="Miller B."/>
            <person name="Ambroise C."/>
            <person name="Muller S."/>
            <person name="Spooner W."/>
            <person name="Narechania A."/>
            <person name="Ren L."/>
            <person name="Wei S."/>
            <person name="Kumari S."/>
            <person name="Faga B."/>
            <person name="Levy M.J."/>
            <person name="McMahan L."/>
            <person name="Van Buren P."/>
            <person name="Vaughn M.W."/>
            <person name="Ying K."/>
            <person name="Yeh C.-T."/>
            <person name="Emrich S.J."/>
            <person name="Jia Y."/>
            <person name="Kalyanaraman A."/>
            <person name="Hsia A.-P."/>
            <person name="Barbazuk W.B."/>
            <person name="Baucom R.S."/>
            <person name="Brutnell T.P."/>
            <person name="Carpita N.C."/>
            <person name="Chaparro C."/>
            <person name="Chia J.-M."/>
            <person name="Deragon J.-M."/>
            <person name="Estill J.C."/>
            <person name="Fu Y."/>
            <person name="Jeddeloh J.A."/>
            <person name="Han Y."/>
            <person name="Lee H."/>
            <person name="Li P."/>
            <person name="Lisch D.R."/>
            <person name="Liu S."/>
            <person name="Liu Z."/>
            <person name="Nagel D.H."/>
            <person name="McCann M.C."/>
            <person name="SanMiguel P."/>
            <person name="Myers A.M."/>
            <person name="Nettleton D."/>
            <person name="Nguyen J."/>
            <person name="Penning B.W."/>
            <person name="Ponnala L."/>
            <person name="Schneider K.L."/>
            <person name="Schwartz D.C."/>
            <person name="Sharma A."/>
            <person name="Soderlund C."/>
            <person name="Springer N.M."/>
            <person name="Sun Q."/>
            <person name="Wang H."/>
            <person name="Waterman M."/>
            <person name="Westerman R."/>
            <person name="Wolfgruber T.K."/>
            <person name="Yang L."/>
            <person name="Yu Y."/>
            <person name="Zhang L."/>
            <person name="Zhou S."/>
            <person name="Zhu Q."/>
            <person name="Bennetzen J.L."/>
            <person name="Dawe R.K."/>
            <person name="Jiang J."/>
            <person name="Jiang N."/>
            <person name="Presting G.G."/>
            <person name="Wessler S.R."/>
            <person name="Aluru S."/>
            <person name="Martienssen R.A."/>
            <person name="Clifton S.W."/>
            <person name="McCombie W.R."/>
            <person name="Wing R.A."/>
            <person name="Wilson R.K."/>
        </authorList>
    </citation>
    <scope>NUCLEOTIDE SEQUENCE [LARGE SCALE GENOMIC DNA]</scope>
    <source>
        <strain evidence="8">cv. B73</strain>
    </source>
</reference>
<dbReference type="OrthoDB" id="185373at2759"/>
<comment type="similarity">
    <text evidence="3">Belongs to the PPR family. PCMP-E subfamily.</text>
</comment>
<dbReference type="KEGG" id="zma:100382300"/>
<organism evidence="5">
    <name type="scientific">Zea mays</name>
    <name type="common">Maize</name>
    <dbReference type="NCBI Taxonomy" id="4577"/>
    <lineage>
        <taxon>Eukaryota</taxon>
        <taxon>Viridiplantae</taxon>
        <taxon>Streptophyta</taxon>
        <taxon>Embryophyta</taxon>
        <taxon>Tracheophyta</taxon>
        <taxon>Spermatophyta</taxon>
        <taxon>Magnoliopsida</taxon>
        <taxon>Liliopsida</taxon>
        <taxon>Poales</taxon>
        <taxon>Poaceae</taxon>
        <taxon>PACMAD clade</taxon>
        <taxon>Panicoideae</taxon>
        <taxon>Andropogonodae</taxon>
        <taxon>Andropogoneae</taxon>
        <taxon>Tripsacinae</taxon>
        <taxon>Zea</taxon>
    </lineage>
</organism>
<dbReference type="InterPro" id="IPR002885">
    <property type="entry name" value="PPR_rpt"/>
</dbReference>
<evidence type="ECO:0007829" key="9">
    <source>
        <dbReference type="PeptideAtlas" id="B6SXY4"/>
    </source>
</evidence>
<feature type="repeat" description="PPR" evidence="4">
    <location>
        <begin position="415"/>
        <end position="449"/>
    </location>
</feature>
<reference evidence="7" key="4">
    <citation type="submission" date="2019-07" db="EMBL/GenBank/DDBJ databases">
        <authorList>
            <person name="Seetharam A."/>
            <person name="Woodhouse M."/>
            <person name="Cannon E."/>
        </authorList>
    </citation>
    <scope>NUCLEOTIDE SEQUENCE [LARGE SCALE GENOMIC DNA]</scope>
    <source>
        <strain evidence="7">cv. B73</strain>
    </source>
</reference>
<accession>B6SXY4</accession>
<dbReference type="EMBL" id="EU957599">
    <property type="protein sequence ID" value="ACG29717.1"/>
    <property type="molecule type" value="mRNA"/>
</dbReference>
<keyword evidence="9" id="KW-1267">Proteomics identification</keyword>
<evidence type="ECO:0000313" key="6">
    <source>
        <dbReference type="EMBL" id="ACN27559.1"/>
    </source>
</evidence>
<gene>
    <name evidence="7" type="primary">LOC100382300</name>
</gene>
<dbReference type="InterPro" id="IPR046960">
    <property type="entry name" value="PPR_At4g14850-like_plant"/>
</dbReference>
<evidence type="ECO:0000256" key="2">
    <source>
        <dbReference type="ARBA" id="ARBA00022946"/>
    </source>
</evidence>
<dbReference type="EnsemblPlants" id="Zm00001eb243740_T001">
    <property type="protein sequence ID" value="Zm00001eb243740_P001"/>
    <property type="gene ID" value="Zm00001eb243740"/>
</dbReference>
<dbReference type="Gramene" id="Zm00001eb243740_T001">
    <property type="protein sequence ID" value="Zm00001eb243740_P001"/>
    <property type="gene ID" value="Zm00001eb243740"/>
</dbReference>
<feature type="repeat" description="PPR" evidence="4">
    <location>
        <begin position="519"/>
        <end position="553"/>
    </location>
</feature>
<keyword evidence="2" id="KW-0809">Transit peptide</keyword>
<dbReference type="GO" id="GO:0003723">
    <property type="term" value="F:RNA binding"/>
    <property type="evidence" value="ECO:0007669"/>
    <property type="project" value="InterPro"/>
</dbReference>
<dbReference type="RefSeq" id="NP_001168520.1">
    <property type="nucleotide sequence ID" value="NM_001175049.2"/>
</dbReference>
<dbReference type="PROSITE" id="PS51375">
    <property type="entry name" value="PPR"/>
    <property type="match status" value="7"/>
</dbReference>
<protein>
    <submittedName>
        <fullName evidence="5">Pentatricopeptide repeat protein PPR868-14</fullName>
    </submittedName>
</protein>
<reference evidence="7" key="5">
    <citation type="submission" date="2021-05" db="UniProtKB">
        <authorList>
            <consortium name="EnsemblPlants"/>
        </authorList>
    </citation>
    <scope>IDENTIFICATION</scope>
    <source>
        <strain evidence="7">cv. B73</strain>
    </source>
</reference>
<dbReference type="FunFam" id="1.25.40.10:FF:001684">
    <property type="entry name" value="Pentatricopeptide repeat-containing protein"/>
    <property type="match status" value="1"/>
</dbReference>
<reference evidence="6" key="2">
    <citation type="journal article" date="2009" name="PLoS Genet.">
        <title>Sequencing, mapping, and analysis of 27,455 maize full-length cDNAs.</title>
        <authorList>
            <person name="Soderlund C."/>
            <person name="Descour A."/>
            <person name="Kudrna D."/>
            <person name="Bomhoff M."/>
            <person name="Boyd L."/>
            <person name="Currie J."/>
            <person name="Angelova A."/>
            <person name="Collura K."/>
            <person name="Wissotski M."/>
            <person name="Ashley E."/>
            <person name="Morrow D."/>
            <person name="Fernandes J."/>
            <person name="Walbot V."/>
            <person name="Yu Y."/>
        </authorList>
    </citation>
    <scope>NUCLEOTIDE SEQUENCE</scope>
    <source>
        <strain evidence="6">B73</strain>
    </source>
</reference>
<dbReference type="EMBL" id="BT062862">
    <property type="protein sequence ID" value="ACN27559.1"/>
    <property type="molecule type" value="mRNA"/>
</dbReference>
<dbReference type="Pfam" id="PF01535">
    <property type="entry name" value="PPR"/>
    <property type="match status" value="5"/>
</dbReference>
<dbReference type="ExpressionAtlas" id="B6SXY4">
    <property type="expression patterns" value="baseline and differential"/>
</dbReference>
<dbReference type="InterPro" id="IPR046848">
    <property type="entry name" value="E_motif"/>
</dbReference>
<proteinExistence type="evidence at protein level"/>
<dbReference type="SUPFAM" id="SSF48452">
    <property type="entry name" value="TPR-like"/>
    <property type="match status" value="1"/>
</dbReference>
<dbReference type="NCBIfam" id="TIGR00756">
    <property type="entry name" value="PPR"/>
    <property type="match status" value="4"/>
</dbReference>
<name>B6SXY4_MAIZE</name>
<dbReference type="AlphaFoldDB" id="B6SXY4"/>
<reference evidence="5" key="1">
    <citation type="journal article" date="2009" name="Plant Mol. Biol.">
        <title>Insights into corn genes derived from large-scale cDNA sequencing.</title>
        <authorList>
            <person name="Alexandrov N.N."/>
            <person name="Brover V.V."/>
            <person name="Freidin S."/>
            <person name="Troukhan M.E."/>
            <person name="Tatarinova T.V."/>
            <person name="Zhang H."/>
            <person name="Swaller T.J."/>
            <person name="Lu Y.P."/>
            <person name="Bouck J."/>
            <person name="Flavell R.B."/>
            <person name="Feldmann K.A."/>
        </authorList>
    </citation>
    <scope>NUCLEOTIDE SEQUENCE</scope>
</reference>
<feature type="repeat" description="PPR" evidence="4">
    <location>
        <begin position="139"/>
        <end position="173"/>
    </location>
</feature>
<keyword evidence="8" id="KW-1185">Reference proteome</keyword>
<sequence>MLPSSRERMRRLLPPLAVHPPPCLPAPPPTAGGGSALAIPELIPLLERAISMGDVLHLGRAVHAHLVKTALTSHTLLSNRLVALYSSLPSPAAAVKAFYDLPHKNAHSYNTLLAALLRRPDTLPDAFRLFDTMPADSRNLVSYNTLMSSLAHHGRQVEALRVVARLARDRFLGPGLAMDRFTVVSVATACAGIGAARPLREMHGAVVVSGMEFTVIMANAMLNAYSKARRVEDARHLFDQVSIRDNVTWTSMISGYCQVKKLHEAVQVFDMMPDKDRIAWTALISGHEQNGEEDTALELFEQMLAKGVSPTPFVLVSALGACAKLGLVTRGKELHCFILRRNIGSVPFNIFIHNALVDMYSKCGDMMAAMAVFDWMPERDFISWNSMVTGFSHNGLGKQSLAIFEEMLVAGVRPTHVTFLAVLTACSHSGLVSNGRLVLESMEDHGVEPRAEHYAAFIDALGRNHQLEEATEFIKDLPSRIGPGTAGSWGALLGACRLHGNIELAEEVAEFLFRLEPGNSGRYVMMSNIYAAAGQWDDARRVRGLMKEKGLKKDQAYSWIEVRSAKHVFVADDISHCEADKIYEMLGKLLDHMSVAEDPTEHQLNFCLDLSGTAHV</sequence>
<evidence type="ECO:0000313" key="5">
    <source>
        <dbReference type="EMBL" id="ACG29717.1"/>
    </source>
</evidence>
<evidence type="ECO:0000256" key="1">
    <source>
        <dbReference type="ARBA" id="ARBA00022737"/>
    </source>
</evidence>
<feature type="repeat" description="PPR" evidence="4">
    <location>
        <begin position="349"/>
        <end position="379"/>
    </location>
</feature>
<dbReference type="Pfam" id="PF20431">
    <property type="entry name" value="E_motif"/>
    <property type="match status" value="1"/>
</dbReference>
<keyword evidence="1" id="KW-0677">Repeat</keyword>
<feature type="repeat" description="PPR" evidence="4">
    <location>
        <begin position="245"/>
        <end position="275"/>
    </location>
</feature>
<dbReference type="Proteomes" id="UP000007305">
    <property type="component" value="Chromosome 5"/>
</dbReference>
<dbReference type="Pfam" id="PF13041">
    <property type="entry name" value="PPR_2"/>
    <property type="match status" value="1"/>
</dbReference>
<dbReference type="FunFam" id="1.25.40.10:FF:000031">
    <property type="entry name" value="Pentatricopeptide repeat-containing protein mitochondrial"/>
    <property type="match status" value="1"/>
</dbReference>
<feature type="repeat" description="PPR" evidence="4">
    <location>
        <begin position="380"/>
        <end position="414"/>
    </location>
</feature>